<name>W0GRL6_9MOLU</name>
<evidence type="ECO:0000313" key="2">
    <source>
        <dbReference type="Proteomes" id="UP000019260"/>
    </source>
</evidence>
<protein>
    <submittedName>
        <fullName evidence="1">Uncharacterized protein</fullName>
    </submittedName>
</protein>
<sequence>MFEQEVKKLLAIAALISSKSLRFFSVRNAINKILNAEETKHWATDFKQIVTNWDTYSKQY</sequence>
<dbReference type="Proteomes" id="UP000019260">
    <property type="component" value="Chromosome"/>
</dbReference>
<reference evidence="1 2" key="1">
    <citation type="submission" date="2013-09" db="EMBL/GenBank/DDBJ databases">
        <title>Complete genome sequence of Spiroplasma mirum suckling mouse cataract agent.</title>
        <authorList>
            <person name="Landry C.A."/>
            <person name="Bastian F.O."/>
            <person name="Thune R.L."/>
        </authorList>
    </citation>
    <scope>NUCLEOTIDE SEQUENCE [LARGE SCALE GENOMIC DNA]</scope>
    <source>
        <strain evidence="1 2">SMCA</strain>
    </source>
</reference>
<dbReference type="EMBL" id="CP006720">
    <property type="protein sequence ID" value="AHI58380.1"/>
    <property type="molecule type" value="Genomic_DNA"/>
</dbReference>
<dbReference type="GO" id="GO:0030598">
    <property type="term" value="F:rRNA N-glycosylase activity"/>
    <property type="evidence" value="ECO:0007669"/>
    <property type="project" value="InterPro"/>
</dbReference>
<dbReference type="RefSeq" id="WP_025317634.1">
    <property type="nucleotide sequence ID" value="NZ_CP002082.1"/>
</dbReference>
<dbReference type="InterPro" id="IPR036041">
    <property type="entry name" value="Ribosome-inact_prot_sf"/>
</dbReference>
<dbReference type="HOGENOM" id="CLU_2939470_0_0_14"/>
<keyword evidence="2" id="KW-1185">Reference proteome</keyword>
<dbReference type="SUPFAM" id="SSF56371">
    <property type="entry name" value="Ribosome inactivating proteins (RIP)"/>
    <property type="match status" value="1"/>
</dbReference>
<proteinExistence type="predicted"/>
<organism evidence="1 2">
    <name type="scientific">Spiroplasma mirum ATCC 29335</name>
    <dbReference type="NCBI Taxonomy" id="838561"/>
    <lineage>
        <taxon>Bacteria</taxon>
        <taxon>Bacillati</taxon>
        <taxon>Mycoplasmatota</taxon>
        <taxon>Mollicutes</taxon>
        <taxon>Entomoplasmatales</taxon>
        <taxon>Spiroplasmataceae</taxon>
        <taxon>Spiroplasma</taxon>
    </lineage>
</organism>
<dbReference type="KEGG" id="smia:P344_05290"/>
<dbReference type="STRING" id="838561.P344_05290"/>
<dbReference type="KEGG" id="smir:SMM_0889"/>
<dbReference type="AlphaFoldDB" id="W0GRL6"/>
<dbReference type="PATRIC" id="fig|838561.3.peg.1017"/>
<dbReference type="GO" id="GO:0017148">
    <property type="term" value="P:negative regulation of translation"/>
    <property type="evidence" value="ECO:0007669"/>
    <property type="project" value="InterPro"/>
</dbReference>
<gene>
    <name evidence="1" type="ORF">P344_05290</name>
</gene>
<evidence type="ECO:0000313" key="1">
    <source>
        <dbReference type="EMBL" id="AHI58380.1"/>
    </source>
</evidence>
<dbReference type="OrthoDB" id="391229at2"/>
<accession>W0GRL6</accession>